<comment type="caution">
    <text evidence="3">The sequence shown here is derived from an EMBL/GenBank/DDBJ whole genome shotgun (WGS) entry which is preliminary data.</text>
</comment>
<feature type="region of interest" description="Disordered" evidence="1">
    <location>
        <begin position="335"/>
        <end position="387"/>
    </location>
</feature>
<organism evidence="3 4">
    <name type="scientific">Pseudoclavibacter chungangensis</name>
    <dbReference type="NCBI Taxonomy" id="587635"/>
    <lineage>
        <taxon>Bacteria</taxon>
        <taxon>Bacillati</taxon>
        <taxon>Actinomycetota</taxon>
        <taxon>Actinomycetes</taxon>
        <taxon>Micrococcales</taxon>
        <taxon>Microbacteriaceae</taxon>
        <taxon>Pseudoclavibacter</taxon>
    </lineage>
</organism>
<dbReference type="Proteomes" id="UP000467240">
    <property type="component" value="Unassembled WGS sequence"/>
</dbReference>
<reference evidence="3 4" key="1">
    <citation type="submission" date="2019-09" db="EMBL/GenBank/DDBJ databases">
        <title>Phylogeny of genus Pseudoclavibacter and closely related genus.</title>
        <authorList>
            <person name="Li Y."/>
        </authorList>
    </citation>
    <scope>NUCLEOTIDE SEQUENCE [LARGE SCALE GENOMIC DNA]</scope>
    <source>
        <strain evidence="3 4">DSM 23821</strain>
    </source>
</reference>
<evidence type="ECO:0000313" key="4">
    <source>
        <dbReference type="Proteomes" id="UP000467240"/>
    </source>
</evidence>
<evidence type="ECO:0000313" key="3">
    <source>
        <dbReference type="EMBL" id="KAB1660156.1"/>
    </source>
</evidence>
<gene>
    <name evidence="3" type="ORF">F8O01_04330</name>
</gene>
<name>A0A7J5C071_9MICO</name>
<evidence type="ECO:0000256" key="2">
    <source>
        <dbReference type="SAM" id="Phobius"/>
    </source>
</evidence>
<feature type="compositionally biased region" description="Low complexity" evidence="1">
    <location>
        <begin position="335"/>
        <end position="351"/>
    </location>
</feature>
<protein>
    <submittedName>
        <fullName evidence="3">ABC transporter permease</fullName>
    </submittedName>
</protein>
<feature type="transmembrane region" description="Helical" evidence="2">
    <location>
        <begin position="157"/>
        <end position="174"/>
    </location>
</feature>
<dbReference type="OrthoDB" id="3217869at2"/>
<keyword evidence="4" id="KW-1185">Reference proteome</keyword>
<dbReference type="EMBL" id="WBJZ01000004">
    <property type="protein sequence ID" value="KAB1660156.1"/>
    <property type="molecule type" value="Genomic_DNA"/>
</dbReference>
<feature type="transmembrane region" description="Helical" evidence="2">
    <location>
        <begin position="308"/>
        <end position="327"/>
    </location>
</feature>
<proteinExistence type="predicted"/>
<feature type="transmembrane region" description="Helical" evidence="2">
    <location>
        <begin position="194"/>
        <end position="213"/>
    </location>
</feature>
<feature type="transmembrane region" description="Helical" evidence="2">
    <location>
        <begin position="248"/>
        <end position="269"/>
    </location>
</feature>
<keyword evidence="2" id="KW-1133">Transmembrane helix</keyword>
<keyword evidence="2" id="KW-0472">Membrane</keyword>
<keyword evidence="2" id="KW-0812">Transmembrane</keyword>
<evidence type="ECO:0000256" key="1">
    <source>
        <dbReference type="SAM" id="MobiDB-lite"/>
    </source>
</evidence>
<sequence>MLGTMRARLRVLGGSARAQLPALVITLIIAVVGPLFVASYSLAMANPTPHGVPVATVGPDDRVQLATGVLDADGAEMFRLDRFDDTADAIDALARVDVYAVIDLSTTPATLTVSSAAGVSVARVVEQYVPGLETALGEQVTIVDAHPLAPRDPDGLALFYLALGATILGFVGAIQTRVNAPGLTLRGEITWDVIRSAVVALLMTLVIGPFLGIEQFPVLLVWPVLAMNMLAAALVYSFWRVSIGGRWALLPTWIMFVVIANPSSGGAVAPELLPPFYEIMGRWLPTGATVRIVRDVTYFPGVMPLEPLLVLAAWCIVSLLAFTIVRFHRQGAGPAPTARPAASSASSAPADDVPDPGDVRVEDAATAGPDPDSAVPPKNGRNETNEG</sequence>
<feature type="transmembrane region" description="Helical" evidence="2">
    <location>
        <begin position="219"/>
        <end position="239"/>
    </location>
</feature>
<dbReference type="RefSeq" id="WP_158039652.1">
    <property type="nucleotide sequence ID" value="NZ_JACCFV010000001.1"/>
</dbReference>
<accession>A0A7J5C071</accession>
<feature type="transmembrane region" description="Helical" evidence="2">
    <location>
        <begin position="20"/>
        <end position="43"/>
    </location>
</feature>
<dbReference type="AlphaFoldDB" id="A0A7J5C071"/>